<protein>
    <submittedName>
        <fullName evidence="2">Uncharacterized protein</fullName>
    </submittedName>
</protein>
<evidence type="ECO:0000256" key="1">
    <source>
        <dbReference type="SAM" id="Phobius"/>
    </source>
</evidence>
<sequence length="56" mass="6596">MALVLTRSLSSSNQVTLLSFLILSPFFSSFLWRLLVFFVESHFHEDDFSKKFHENV</sequence>
<gene>
    <name evidence="2" type="ORF">Sjap_002610</name>
</gene>
<comment type="caution">
    <text evidence="2">The sequence shown here is derived from an EMBL/GenBank/DDBJ whole genome shotgun (WGS) entry which is preliminary data.</text>
</comment>
<evidence type="ECO:0000313" key="3">
    <source>
        <dbReference type="Proteomes" id="UP001417504"/>
    </source>
</evidence>
<evidence type="ECO:0000313" key="2">
    <source>
        <dbReference type="EMBL" id="KAK9155130.1"/>
    </source>
</evidence>
<keyword evidence="1" id="KW-1133">Transmembrane helix</keyword>
<keyword evidence="1" id="KW-0812">Transmembrane</keyword>
<dbReference type="EMBL" id="JBBNAE010000001">
    <property type="protein sequence ID" value="KAK9155130.1"/>
    <property type="molecule type" value="Genomic_DNA"/>
</dbReference>
<dbReference type="AlphaFoldDB" id="A0AAP0KPT7"/>
<feature type="transmembrane region" description="Helical" evidence="1">
    <location>
        <begin position="20"/>
        <end position="39"/>
    </location>
</feature>
<keyword evidence="3" id="KW-1185">Reference proteome</keyword>
<accession>A0AAP0KPT7</accession>
<proteinExistence type="predicted"/>
<name>A0AAP0KPT7_9MAGN</name>
<organism evidence="2 3">
    <name type="scientific">Stephania japonica</name>
    <dbReference type="NCBI Taxonomy" id="461633"/>
    <lineage>
        <taxon>Eukaryota</taxon>
        <taxon>Viridiplantae</taxon>
        <taxon>Streptophyta</taxon>
        <taxon>Embryophyta</taxon>
        <taxon>Tracheophyta</taxon>
        <taxon>Spermatophyta</taxon>
        <taxon>Magnoliopsida</taxon>
        <taxon>Ranunculales</taxon>
        <taxon>Menispermaceae</taxon>
        <taxon>Menispermoideae</taxon>
        <taxon>Cissampelideae</taxon>
        <taxon>Stephania</taxon>
    </lineage>
</organism>
<dbReference type="Proteomes" id="UP001417504">
    <property type="component" value="Unassembled WGS sequence"/>
</dbReference>
<keyword evidence="1" id="KW-0472">Membrane</keyword>
<reference evidence="2 3" key="1">
    <citation type="submission" date="2024-01" db="EMBL/GenBank/DDBJ databases">
        <title>Genome assemblies of Stephania.</title>
        <authorList>
            <person name="Yang L."/>
        </authorList>
    </citation>
    <scope>NUCLEOTIDE SEQUENCE [LARGE SCALE GENOMIC DNA]</scope>
    <source>
        <strain evidence="2">QJT</strain>
        <tissue evidence="2">Leaf</tissue>
    </source>
</reference>